<evidence type="ECO:0000313" key="12">
    <source>
        <dbReference type="Proteomes" id="UP001500622"/>
    </source>
</evidence>
<comment type="function">
    <text evidence="7">Specifically dimethylates two adjacent adenosines (A1518 and A1519) in the loop of a conserved hairpin near the 3'-end of 16S rRNA in the 30S particle. May play a critical role in biogenesis of 30S subunits.</text>
</comment>
<comment type="similarity">
    <text evidence="7">Belongs to the class I-like SAM-binding methyltransferase superfamily. rRNA adenine N(6)-methyltransferase family. RsmA subfamily.</text>
</comment>
<evidence type="ECO:0000256" key="1">
    <source>
        <dbReference type="ARBA" id="ARBA00022490"/>
    </source>
</evidence>
<organism evidence="11 12">
    <name type="scientific">Georgenia halophila</name>
    <dbReference type="NCBI Taxonomy" id="620889"/>
    <lineage>
        <taxon>Bacteria</taxon>
        <taxon>Bacillati</taxon>
        <taxon>Actinomycetota</taxon>
        <taxon>Actinomycetes</taxon>
        <taxon>Micrococcales</taxon>
        <taxon>Bogoriellaceae</taxon>
        <taxon>Georgenia</taxon>
    </lineage>
</organism>
<dbReference type="SMART" id="SM00650">
    <property type="entry name" value="rADc"/>
    <property type="match status" value="1"/>
</dbReference>
<feature type="binding site" evidence="7 8">
    <location>
        <position position="59"/>
    </location>
    <ligand>
        <name>S-adenosyl-L-methionine</name>
        <dbReference type="ChEBI" id="CHEBI:59789"/>
    </ligand>
</feature>
<feature type="binding site" evidence="7 8">
    <location>
        <position position="80"/>
    </location>
    <ligand>
        <name>S-adenosyl-L-methionine</name>
        <dbReference type="ChEBI" id="CHEBI:59789"/>
    </ligand>
</feature>
<dbReference type="InterPro" id="IPR011530">
    <property type="entry name" value="rRNA_adenine_dimethylase"/>
</dbReference>
<proteinExistence type="inferred from homology"/>
<evidence type="ECO:0000256" key="2">
    <source>
        <dbReference type="ARBA" id="ARBA00022552"/>
    </source>
</evidence>
<keyword evidence="3 7" id="KW-0489">Methyltransferase</keyword>
<dbReference type="InterPro" id="IPR020596">
    <property type="entry name" value="rRNA_Ade_Mease_Trfase_CS"/>
</dbReference>
<keyword evidence="4 7" id="KW-0808">Transferase</keyword>
<sequence>MTDSDQGLLGVGDVRRIAEALGVRPTKTLGQNFVHDAGTVRRIVRTAGVTADDVVLEVGPGLGSLTLALLETGASVVAVEIDPVLASALRGTVEARMPDAADRLSVLQADAMTVAGPEDLPAPAGLAGPVDPRRPVEPSKLVANLPYNVAVPVLLTLLENLPSLHNLLVMVQAEVADRIAAPPGSRSYGIPSVKAAWYTEAVRAGTIGRTVFWPAPNVDSALVRLKRHEPPQTSATRREVFAVVDAAFAQRRKMLRAALAGWAGTAARAEEALRAAGIDPTLRGERLRVADFARIAEHSPTGAEHSPTGAEGSPTAAAGSPTGAEDPSTGAANPATEGGAGRTSGTLGP</sequence>
<evidence type="ECO:0000256" key="3">
    <source>
        <dbReference type="ARBA" id="ARBA00022603"/>
    </source>
</evidence>
<comment type="catalytic activity">
    <reaction evidence="7">
        <text>adenosine(1518)/adenosine(1519) in 16S rRNA + 4 S-adenosyl-L-methionine = N(6)-dimethyladenosine(1518)/N(6)-dimethyladenosine(1519) in 16S rRNA + 4 S-adenosyl-L-homocysteine + 4 H(+)</text>
        <dbReference type="Rhea" id="RHEA:19609"/>
        <dbReference type="Rhea" id="RHEA-COMP:10232"/>
        <dbReference type="Rhea" id="RHEA-COMP:10233"/>
        <dbReference type="ChEBI" id="CHEBI:15378"/>
        <dbReference type="ChEBI" id="CHEBI:57856"/>
        <dbReference type="ChEBI" id="CHEBI:59789"/>
        <dbReference type="ChEBI" id="CHEBI:74411"/>
        <dbReference type="ChEBI" id="CHEBI:74493"/>
        <dbReference type="EC" id="2.1.1.182"/>
    </reaction>
</comment>
<keyword evidence="5 7" id="KW-0949">S-adenosyl-L-methionine</keyword>
<dbReference type="InterPro" id="IPR023165">
    <property type="entry name" value="rRNA_Ade_diMease-like_C"/>
</dbReference>
<evidence type="ECO:0000256" key="9">
    <source>
        <dbReference type="SAM" id="MobiDB-lite"/>
    </source>
</evidence>
<keyword evidence="2 7" id="KW-0698">rRNA processing</keyword>
<feature type="domain" description="Ribosomal RNA adenine methylase transferase N-terminal" evidence="10">
    <location>
        <begin position="39"/>
        <end position="229"/>
    </location>
</feature>
<comment type="caution">
    <text evidence="11">The sequence shown here is derived from an EMBL/GenBank/DDBJ whole genome shotgun (WGS) entry which is preliminary data.</text>
</comment>
<feature type="binding site" evidence="7 8">
    <location>
        <position position="110"/>
    </location>
    <ligand>
        <name>S-adenosyl-L-methionine</name>
        <dbReference type="ChEBI" id="CHEBI:59789"/>
    </ligand>
</feature>
<dbReference type="PROSITE" id="PS01131">
    <property type="entry name" value="RRNA_A_DIMETH"/>
    <property type="match status" value="1"/>
</dbReference>
<evidence type="ECO:0000256" key="4">
    <source>
        <dbReference type="ARBA" id="ARBA00022679"/>
    </source>
</evidence>
<feature type="region of interest" description="Disordered" evidence="9">
    <location>
        <begin position="298"/>
        <end position="349"/>
    </location>
</feature>
<feature type="compositionally biased region" description="Gly residues" evidence="9">
    <location>
        <begin position="338"/>
        <end position="349"/>
    </location>
</feature>
<evidence type="ECO:0000256" key="6">
    <source>
        <dbReference type="ARBA" id="ARBA00022884"/>
    </source>
</evidence>
<dbReference type="PANTHER" id="PTHR11727:SF7">
    <property type="entry name" value="DIMETHYLADENOSINE TRANSFERASE-RELATED"/>
    <property type="match status" value="1"/>
</dbReference>
<evidence type="ECO:0000313" key="11">
    <source>
        <dbReference type="EMBL" id="GAA4433658.1"/>
    </source>
</evidence>
<feature type="binding site" evidence="7 8">
    <location>
        <position position="34"/>
    </location>
    <ligand>
        <name>S-adenosyl-L-methionine</name>
        <dbReference type="ChEBI" id="CHEBI:59789"/>
    </ligand>
</feature>
<feature type="binding site" evidence="7 8">
    <location>
        <position position="144"/>
    </location>
    <ligand>
        <name>S-adenosyl-L-methionine</name>
        <dbReference type="ChEBI" id="CHEBI:59789"/>
    </ligand>
</feature>
<reference evidence="12" key="1">
    <citation type="journal article" date="2019" name="Int. J. Syst. Evol. Microbiol.">
        <title>The Global Catalogue of Microorganisms (GCM) 10K type strain sequencing project: providing services to taxonomists for standard genome sequencing and annotation.</title>
        <authorList>
            <consortium name="The Broad Institute Genomics Platform"/>
            <consortium name="The Broad Institute Genome Sequencing Center for Infectious Disease"/>
            <person name="Wu L."/>
            <person name="Ma J."/>
        </authorList>
    </citation>
    <scope>NUCLEOTIDE SEQUENCE [LARGE SCALE GENOMIC DNA]</scope>
    <source>
        <strain evidence="12">JCM 17810</strain>
    </source>
</reference>
<dbReference type="PROSITE" id="PS51689">
    <property type="entry name" value="SAM_RNA_A_N6_MT"/>
    <property type="match status" value="1"/>
</dbReference>
<dbReference type="EC" id="2.1.1.182" evidence="7"/>
<dbReference type="Pfam" id="PF00398">
    <property type="entry name" value="RrnaAD"/>
    <property type="match status" value="1"/>
</dbReference>
<dbReference type="PANTHER" id="PTHR11727">
    <property type="entry name" value="DIMETHYLADENOSINE TRANSFERASE"/>
    <property type="match status" value="1"/>
</dbReference>
<gene>
    <name evidence="7 11" type="primary">rsmA</name>
    <name evidence="7" type="synonym">ksgA</name>
    <name evidence="11" type="ORF">GCM10023169_40750</name>
</gene>
<dbReference type="InterPro" id="IPR020598">
    <property type="entry name" value="rRNA_Ade_methylase_Trfase_N"/>
</dbReference>
<keyword evidence="1 7" id="KW-0963">Cytoplasm</keyword>
<dbReference type="CDD" id="cd02440">
    <property type="entry name" value="AdoMet_MTases"/>
    <property type="match status" value="1"/>
</dbReference>
<dbReference type="InterPro" id="IPR029063">
    <property type="entry name" value="SAM-dependent_MTases_sf"/>
</dbReference>
<protein>
    <recommendedName>
        <fullName evidence="7">Ribosomal RNA small subunit methyltransferase A</fullName>
        <ecNumber evidence="7">2.1.1.182</ecNumber>
    </recommendedName>
    <alternativeName>
        <fullName evidence="7">16S rRNA (adenine(1518)-N(6)/adenine(1519)-N(6))-dimethyltransferase</fullName>
    </alternativeName>
    <alternativeName>
        <fullName evidence="7">16S rRNA dimethyladenosine transferase</fullName>
    </alternativeName>
    <alternativeName>
        <fullName evidence="7">16S rRNA dimethylase</fullName>
    </alternativeName>
    <alternativeName>
        <fullName evidence="7">S-adenosylmethionine-6-N', N'-adenosyl(rRNA) dimethyltransferase</fullName>
    </alternativeName>
</protein>
<dbReference type="Gene3D" id="1.10.8.100">
    <property type="entry name" value="Ribosomal RNA adenine dimethylase-like, domain 2"/>
    <property type="match status" value="1"/>
</dbReference>
<dbReference type="NCBIfam" id="TIGR00755">
    <property type="entry name" value="ksgA"/>
    <property type="match status" value="1"/>
</dbReference>
<evidence type="ECO:0000256" key="8">
    <source>
        <dbReference type="PROSITE-ProRule" id="PRU01026"/>
    </source>
</evidence>
<keyword evidence="12" id="KW-1185">Reference proteome</keyword>
<dbReference type="SUPFAM" id="SSF53335">
    <property type="entry name" value="S-adenosyl-L-methionine-dependent methyltransferases"/>
    <property type="match status" value="1"/>
</dbReference>
<keyword evidence="6 7" id="KW-0694">RNA-binding</keyword>
<comment type="subcellular location">
    <subcellularLocation>
        <location evidence="7">Cytoplasm</location>
    </subcellularLocation>
</comment>
<accession>A0ABP8LSP0</accession>
<dbReference type="EMBL" id="BAABGN010000015">
    <property type="protein sequence ID" value="GAA4433658.1"/>
    <property type="molecule type" value="Genomic_DNA"/>
</dbReference>
<dbReference type="Gene3D" id="3.40.50.150">
    <property type="entry name" value="Vaccinia Virus protein VP39"/>
    <property type="match status" value="1"/>
</dbReference>
<name>A0ABP8LSP0_9MICO</name>
<evidence type="ECO:0000259" key="10">
    <source>
        <dbReference type="SMART" id="SM00650"/>
    </source>
</evidence>
<dbReference type="Proteomes" id="UP001500622">
    <property type="component" value="Unassembled WGS sequence"/>
</dbReference>
<dbReference type="RefSeq" id="WP_345219117.1">
    <property type="nucleotide sequence ID" value="NZ_BAABGN010000015.1"/>
</dbReference>
<dbReference type="InterPro" id="IPR001737">
    <property type="entry name" value="KsgA/Erm"/>
</dbReference>
<evidence type="ECO:0000256" key="5">
    <source>
        <dbReference type="ARBA" id="ARBA00022691"/>
    </source>
</evidence>
<evidence type="ECO:0000256" key="7">
    <source>
        <dbReference type="HAMAP-Rule" id="MF_00607"/>
    </source>
</evidence>
<dbReference type="HAMAP" id="MF_00607">
    <property type="entry name" value="16SrRNA_methyltr_A"/>
    <property type="match status" value="1"/>
</dbReference>
<feature type="binding site" evidence="7 8">
    <location>
        <position position="32"/>
    </location>
    <ligand>
        <name>S-adenosyl-L-methionine</name>
        <dbReference type="ChEBI" id="CHEBI:59789"/>
    </ligand>
</feature>